<organism evidence="2 3">
    <name type="scientific">Cohnella herbarum</name>
    <dbReference type="NCBI Taxonomy" id="2728023"/>
    <lineage>
        <taxon>Bacteria</taxon>
        <taxon>Bacillati</taxon>
        <taxon>Bacillota</taxon>
        <taxon>Bacilli</taxon>
        <taxon>Bacillales</taxon>
        <taxon>Paenibacillaceae</taxon>
        <taxon>Cohnella</taxon>
    </lineage>
</organism>
<reference evidence="2 3" key="1">
    <citation type="submission" date="2020-04" db="EMBL/GenBank/DDBJ databases">
        <title>Genome sequencing of novel species.</title>
        <authorList>
            <person name="Heo J."/>
            <person name="Kim S.-J."/>
            <person name="Kim J.-S."/>
            <person name="Hong S.-B."/>
            <person name="Kwon S.-W."/>
        </authorList>
    </citation>
    <scope>NUCLEOTIDE SEQUENCE [LARGE SCALE GENOMIC DNA]</scope>
    <source>
        <strain evidence="2 3">MFER-1</strain>
    </source>
</reference>
<dbReference type="InterPro" id="IPR000600">
    <property type="entry name" value="ROK"/>
</dbReference>
<keyword evidence="3" id="KW-1185">Reference proteome</keyword>
<evidence type="ECO:0000313" key="2">
    <source>
        <dbReference type="EMBL" id="QJD88216.1"/>
    </source>
</evidence>
<accession>A0A7Z2VS64</accession>
<dbReference type="RefSeq" id="WP_169284454.1">
    <property type="nucleotide sequence ID" value="NZ_CP051680.1"/>
</dbReference>
<dbReference type="EMBL" id="CP051680">
    <property type="protein sequence ID" value="QJD88216.1"/>
    <property type="molecule type" value="Genomic_DNA"/>
</dbReference>
<comment type="similarity">
    <text evidence="1">Belongs to the ROK (NagC/XylR) family.</text>
</comment>
<dbReference type="AlphaFoldDB" id="A0A7Z2VS64"/>
<proteinExistence type="inferred from homology"/>
<evidence type="ECO:0000256" key="1">
    <source>
        <dbReference type="ARBA" id="ARBA00006479"/>
    </source>
</evidence>
<evidence type="ECO:0000313" key="3">
    <source>
        <dbReference type="Proteomes" id="UP000502248"/>
    </source>
</evidence>
<dbReference type="SUPFAM" id="SSF53067">
    <property type="entry name" value="Actin-like ATPase domain"/>
    <property type="match status" value="1"/>
</dbReference>
<dbReference type="Pfam" id="PF00480">
    <property type="entry name" value="ROK"/>
    <property type="match status" value="1"/>
</dbReference>
<name>A0A7Z2VS64_9BACL</name>
<sequence length="91" mass="9642">MLTAVDNRIDCIGAVHVLEAAVHGNEAALHIMDKPLEHMAMAIANIVSLLNPELVVTGGGWPFSSLLRSFQPAARRSEAPLFVRIGGALDG</sequence>
<dbReference type="Proteomes" id="UP000502248">
    <property type="component" value="Chromosome"/>
</dbReference>
<dbReference type="Gene3D" id="3.30.420.40">
    <property type="match status" value="1"/>
</dbReference>
<protein>
    <submittedName>
        <fullName evidence="2">ROK family protein</fullName>
    </submittedName>
</protein>
<dbReference type="KEGG" id="cheb:HH215_17840"/>
<dbReference type="InterPro" id="IPR043129">
    <property type="entry name" value="ATPase_NBD"/>
</dbReference>
<gene>
    <name evidence="2" type="ORF">HH215_17840</name>
</gene>